<evidence type="ECO:0000256" key="3">
    <source>
        <dbReference type="SAM" id="Phobius"/>
    </source>
</evidence>
<dbReference type="GO" id="GO:0098542">
    <property type="term" value="P:defense response to other organism"/>
    <property type="evidence" value="ECO:0007669"/>
    <property type="project" value="InterPro"/>
</dbReference>
<dbReference type="Proteomes" id="UP000594263">
    <property type="component" value="Unplaced"/>
</dbReference>
<evidence type="ECO:0000256" key="1">
    <source>
        <dbReference type="ARBA" id="ARBA00004370"/>
    </source>
</evidence>
<keyword evidence="5" id="KW-1185">Reference proteome</keyword>
<proteinExistence type="predicted"/>
<organism evidence="4 5">
    <name type="scientific">Kalanchoe fedtschenkoi</name>
    <name type="common">Lavender scallops</name>
    <name type="synonym">South American air plant</name>
    <dbReference type="NCBI Taxonomy" id="63787"/>
    <lineage>
        <taxon>Eukaryota</taxon>
        <taxon>Viridiplantae</taxon>
        <taxon>Streptophyta</taxon>
        <taxon>Embryophyta</taxon>
        <taxon>Tracheophyta</taxon>
        <taxon>Spermatophyta</taxon>
        <taxon>Magnoliopsida</taxon>
        <taxon>eudicotyledons</taxon>
        <taxon>Gunneridae</taxon>
        <taxon>Pentapetalae</taxon>
        <taxon>Saxifragales</taxon>
        <taxon>Crassulaceae</taxon>
        <taxon>Kalanchoe</taxon>
    </lineage>
</organism>
<protein>
    <recommendedName>
        <fullName evidence="6">Late embryogenesis abundant protein LEA-2 subgroup domain-containing protein</fullName>
    </recommendedName>
</protein>
<dbReference type="PANTHER" id="PTHR31234">
    <property type="entry name" value="LATE EMBRYOGENESIS ABUNDANT (LEA) HYDROXYPROLINE-RICH GLYCOPROTEIN FAMILY"/>
    <property type="match status" value="1"/>
</dbReference>
<evidence type="ECO:0000313" key="5">
    <source>
        <dbReference type="Proteomes" id="UP000594263"/>
    </source>
</evidence>
<dbReference type="AlphaFoldDB" id="A0A7N0TZC6"/>
<accession>A0A7N0TZC6</accession>
<dbReference type="InterPro" id="IPR044839">
    <property type="entry name" value="NDR1-like"/>
</dbReference>
<keyword evidence="3" id="KW-0812">Transmembrane</keyword>
<name>A0A7N0TZC6_KALFE</name>
<dbReference type="EnsemblPlants" id="Kaladp0048s0632.1.v1.1">
    <property type="protein sequence ID" value="Kaladp0048s0632.1.v1.1.CDS.1"/>
    <property type="gene ID" value="Kaladp0048s0632.v1.1"/>
</dbReference>
<keyword evidence="3" id="KW-1133">Transmembrane helix</keyword>
<keyword evidence="2 3" id="KW-0472">Membrane</keyword>
<dbReference type="PANTHER" id="PTHR31234:SF66">
    <property type="entry name" value="LATE EMBRYOGENESIS ABUNDANT PROTEIN"/>
    <property type="match status" value="1"/>
</dbReference>
<feature type="transmembrane region" description="Helical" evidence="3">
    <location>
        <begin position="17"/>
        <end position="46"/>
    </location>
</feature>
<sequence>MPVKLKHRIDPQTTNPLIWILATICAIIAIAVIISGIAIVVSYLVIHPRIPFISVAYAHLDAFEYDAYGFLQTALTIVIRAENGNRNAHATFYDLDFVLSLHGYGIVELQTHPFDVRRNDSLDLPFNFRANPIPLDRLHREYVDLELKRSEMSFVLKGGGRARWKVGQLGSVKFWCELDCELKFHWPNGTYFGHRCTSKAR</sequence>
<dbReference type="Gramene" id="Kaladp0048s0632.1.v1.1">
    <property type="protein sequence ID" value="Kaladp0048s0632.1.v1.1.CDS.1"/>
    <property type="gene ID" value="Kaladp0048s0632.v1.1"/>
</dbReference>
<evidence type="ECO:0000313" key="4">
    <source>
        <dbReference type="EnsemblPlants" id="Kaladp0048s0632.1.v1.1.CDS.1"/>
    </source>
</evidence>
<evidence type="ECO:0008006" key="6">
    <source>
        <dbReference type="Google" id="ProtNLM"/>
    </source>
</evidence>
<dbReference type="GO" id="GO:0005886">
    <property type="term" value="C:plasma membrane"/>
    <property type="evidence" value="ECO:0007669"/>
    <property type="project" value="TreeGrafter"/>
</dbReference>
<dbReference type="OMA" id="KFSYDMA"/>
<comment type="subcellular location">
    <subcellularLocation>
        <location evidence="1">Membrane</location>
    </subcellularLocation>
</comment>
<reference evidence="4" key="1">
    <citation type="submission" date="2021-01" db="UniProtKB">
        <authorList>
            <consortium name="EnsemblPlants"/>
        </authorList>
    </citation>
    <scope>IDENTIFICATION</scope>
</reference>
<evidence type="ECO:0000256" key="2">
    <source>
        <dbReference type="ARBA" id="ARBA00023136"/>
    </source>
</evidence>